<evidence type="ECO:0000256" key="1">
    <source>
        <dbReference type="ARBA" id="ARBA00004141"/>
    </source>
</evidence>
<feature type="transmembrane region" description="Helical" evidence="6">
    <location>
        <begin position="256"/>
        <end position="273"/>
    </location>
</feature>
<feature type="transmembrane region" description="Helical" evidence="6">
    <location>
        <begin position="516"/>
        <end position="535"/>
    </location>
</feature>
<evidence type="ECO:0000256" key="3">
    <source>
        <dbReference type="ARBA" id="ARBA00022970"/>
    </source>
</evidence>
<evidence type="ECO:0000313" key="9">
    <source>
        <dbReference type="Proteomes" id="UP000824120"/>
    </source>
</evidence>
<evidence type="ECO:0000256" key="4">
    <source>
        <dbReference type="ARBA" id="ARBA00022989"/>
    </source>
</evidence>
<sequence>MDFKCSDSEQWKEALSSYGASIESLNKPNLVSLDDFYRNELPGVLQQRNPSYITTPELSKLMQWKLTRGKWRPRLLDFVSSLDDAVVRSASEKAFQSLPDISKAISALTVLKGVGPATASAVLAAYAPDIAPFMSDEAMVAAIGNSKDYTLKQYLVLVDKLQAKSKELSAKGDSFTPSDVERALWSSVVGCQIRMTYSDRKHRRNHKTAPLLPQKDAAFSHSEAGFDGASFSGAVFNLSTTIVGAGIMALPATLKQLGAIPGLIVIILAAILTEKSIEMLLRFTRASKSASYSGLAGDAFGGFGRTLLQACIVINNLGTLVVYMIIIGDVLSGTSSDGVHYSGVTEEWFGQHWWNSRSNLLLLTTLLVFAPLISFKRVDSLRYTSALSVALAVVFVVITAGIVIVKFINGSIGMPRLLPKLIDQASFWKLFTTVPVLVTAYICHHNIHPIENELRDGSQMKSIVRTSIVLCSTVYIATSFFGFLLFGDHTLDDVLANFDGELGIPYGSLLNDVVRVSYVIHLMLVFPIVFFSLRLNMDGLFFPYAIPIAYDNRRFFSVTAALICLIFLGANCVPSIWDAFQFTGATATVSVGFIFPAAIVIRDTHGIATKRDRLVSSVMILLAVSSSSVAICSDIYSIFNIGVEA</sequence>
<dbReference type="OrthoDB" id="28208at2759"/>
<dbReference type="EMBL" id="JACXVP010000004">
    <property type="protein sequence ID" value="KAG5612927.1"/>
    <property type="molecule type" value="Genomic_DNA"/>
</dbReference>
<feature type="transmembrane region" description="Helical" evidence="6">
    <location>
        <begin position="468"/>
        <end position="487"/>
    </location>
</feature>
<keyword evidence="4 6" id="KW-1133">Transmembrane helix</keyword>
<evidence type="ECO:0000256" key="6">
    <source>
        <dbReference type="SAM" id="Phobius"/>
    </source>
</evidence>
<feature type="transmembrane region" description="Helical" evidence="6">
    <location>
        <begin position="307"/>
        <end position="327"/>
    </location>
</feature>
<dbReference type="PANTHER" id="PTHR22950">
    <property type="entry name" value="AMINO ACID TRANSPORTER"/>
    <property type="match status" value="1"/>
</dbReference>
<reference evidence="8 9" key="1">
    <citation type="submission" date="2020-09" db="EMBL/GenBank/DDBJ databases">
        <title>De no assembly of potato wild relative species, Solanum commersonii.</title>
        <authorList>
            <person name="Cho K."/>
        </authorList>
    </citation>
    <scope>NUCLEOTIDE SEQUENCE [LARGE SCALE GENOMIC DNA]</scope>
    <source>
        <strain evidence="8">LZ3.2</strain>
        <tissue evidence="8">Leaf</tissue>
    </source>
</reference>
<proteinExistence type="predicted"/>
<dbReference type="AlphaFoldDB" id="A0A9J5ZLC1"/>
<dbReference type="Pfam" id="PF01490">
    <property type="entry name" value="Aa_trans"/>
    <property type="match status" value="1"/>
</dbReference>
<keyword evidence="9" id="KW-1185">Reference proteome</keyword>
<feature type="transmembrane region" description="Helical" evidence="6">
    <location>
        <begin position="428"/>
        <end position="447"/>
    </location>
</feature>
<evidence type="ECO:0000256" key="2">
    <source>
        <dbReference type="ARBA" id="ARBA00022692"/>
    </source>
</evidence>
<keyword evidence="3" id="KW-0813">Transport</keyword>
<dbReference type="InterPro" id="IPR013057">
    <property type="entry name" value="AA_transpt_TM"/>
</dbReference>
<feature type="domain" description="Amino acid transporter transmembrane" evidence="7">
    <location>
        <begin position="229"/>
        <end position="617"/>
    </location>
</feature>
<evidence type="ECO:0000313" key="8">
    <source>
        <dbReference type="EMBL" id="KAG5612927.1"/>
    </source>
</evidence>
<keyword evidence="5 6" id="KW-0472">Membrane</keyword>
<evidence type="ECO:0000259" key="7">
    <source>
        <dbReference type="Pfam" id="PF01490"/>
    </source>
</evidence>
<comment type="subcellular location">
    <subcellularLocation>
        <location evidence="1">Membrane</location>
        <topology evidence="1">Multi-pass membrane protein</topology>
    </subcellularLocation>
</comment>
<dbReference type="PANTHER" id="PTHR22950:SF686">
    <property type="entry name" value="AMINO ACID TRANSPORTER AVT6A-LIKE"/>
    <property type="match status" value="1"/>
</dbReference>
<gene>
    <name evidence="8" type="ORF">H5410_024208</name>
</gene>
<dbReference type="Proteomes" id="UP000824120">
    <property type="component" value="Chromosome 4"/>
</dbReference>
<evidence type="ECO:0000256" key="5">
    <source>
        <dbReference type="ARBA" id="ARBA00023136"/>
    </source>
</evidence>
<keyword evidence="3" id="KW-0029">Amino-acid transport</keyword>
<comment type="caution">
    <text evidence="8">The sequence shown here is derived from an EMBL/GenBank/DDBJ whole genome shotgun (WGS) entry which is preliminary data.</text>
</comment>
<feature type="transmembrane region" description="Helical" evidence="6">
    <location>
        <begin position="555"/>
        <end position="576"/>
    </location>
</feature>
<dbReference type="GO" id="GO:0015179">
    <property type="term" value="F:L-amino acid transmembrane transporter activity"/>
    <property type="evidence" value="ECO:0007669"/>
    <property type="project" value="TreeGrafter"/>
</dbReference>
<organism evidence="8 9">
    <name type="scientific">Solanum commersonii</name>
    <name type="common">Commerson's wild potato</name>
    <name type="synonym">Commerson's nightshade</name>
    <dbReference type="NCBI Taxonomy" id="4109"/>
    <lineage>
        <taxon>Eukaryota</taxon>
        <taxon>Viridiplantae</taxon>
        <taxon>Streptophyta</taxon>
        <taxon>Embryophyta</taxon>
        <taxon>Tracheophyta</taxon>
        <taxon>Spermatophyta</taxon>
        <taxon>Magnoliopsida</taxon>
        <taxon>eudicotyledons</taxon>
        <taxon>Gunneridae</taxon>
        <taxon>Pentapetalae</taxon>
        <taxon>asterids</taxon>
        <taxon>lamiids</taxon>
        <taxon>Solanales</taxon>
        <taxon>Solanaceae</taxon>
        <taxon>Solanoideae</taxon>
        <taxon>Solaneae</taxon>
        <taxon>Solanum</taxon>
    </lineage>
</organism>
<feature type="transmembrane region" description="Helical" evidence="6">
    <location>
        <begin position="582"/>
        <end position="602"/>
    </location>
</feature>
<name>A0A9J5ZLC1_SOLCO</name>
<accession>A0A9J5ZLC1</accession>
<keyword evidence="2 6" id="KW-0812">Transmembrane</keyword>
<dbReference type="GO" id="GO:0031090">
    <property type="term" value="C:organelle membrane"/>
    <property type="evidence" value="ECO:0007669"/>
    <property type="project" value="UniProtKB-ARBA"/>
</dbReference>
<feature type="transmembrane region" description="Helical" evidence="6">
    <location>
        <begin position="614"/>
        <end position="639"/>
    </location>
</feature>
<feature type="transmembrane region" description="Helical" evidence="6">
    <location>
        <begin position="387"/>
        <end position="408"/>
    </location>
</feature>
<feature type="transmembrane region" description="Helical" evidence="6">
    <location>
        <begin position="358"/>
        <end position="375"/>
    </location>
</feature>
<protein>
    <recommendedName>
        <fullName evidence="7">Amino acid transporter transmembrane domain-containing protein</fullName>
    </recommendedName>
</protein>